<reference evidence="3" key="1">
    <citation type="submission" date="2016-11" db="EMBL/GenBank/DDBJ databases">
        <authorList>
            <person name="Varghese N."/>
            <person name="Submissions S."/>
        </authorList>
    </citation>
    <scope>NUCLEOTIDE SEQUENCE [LARGE SCALE GENOMIC DNA]</scope>
    <source>
        <strain evidence="3">DSM 3071</strain>
    </source>
</reference>
<dbReference type="InterPro" id="IPR035093">
    <property type="entry name" value="RelE/ParE_toxin_dom_sf"/>
</dbReference>
<evidence type="ECO:0000313" key="2">
    <source>
        <dbReference type="EMBL" id="SHI04896.1"/>
    </source>
</evidence>
<dbReference type="EMBL" id="FQXK01000010">
    <property type="protein sequence ID" value="SHI04896.1"/>
    <property type="molecule type" value="Genomic_DNA"/>
</dbReference>
<dbReference type="Gene3D" id="3.30.2310.20">
    <property type="entry name" value="RelE-like"/>
    <property type="match status" value="1"/>
</dbReference>
<evidence type="ECO:0000256" key="1">
    <source>
        <dbReference type="ARBA" id="ARBA00022649"/>
    </source>
</evidence>
<keyword evidence="1" id="KW-1277">Toxin-antitoxin system</keyword>
<evidence type="ECO:0000313" key="3">
    <source>
        <dbReference type="Proteomes" id="UP000184278"/>
    </source>
</evidence>
<dbReference type="RefSeq" id="WP_073386630.1">
    <property type="nucleotide sequence ID" value="NZ_FQXK01000010.1"/>
</dbReference>
<gene>
    <name evidence="2" type="ORF">SAMN02745229_01410</name>
</gene>
<dbReference type="STRING" id="1121131.SAMN02745229_01410"/>
<dbReference type="SUPFAM" id="SSF143011">
    <property type="entry name" value="RelE-like"/>
    <property type="match status" value="1"/>
</dbReference>
<sequence>MIYELKITDQADKDLRGIYEYIAFEKLAPENAAGQLDRIESAIISLEKEPCRFRLYSEEPWKSRGLRIFPVDNYIVFYIPDEDNAVVTIIRVMYCGRNIEEQLNIYTKYENK</sequence>
<dbReference type="AlphaFoldDB" id="A0A1M5XYV3"/>
<name>A0A1M5XYV3_BUTFI</name>
<organism evidence="2 3">
    <name type="scientific">Butyrivibrio fibrisolvens DSM 3071</name>
    <dbReference type="NCBI Taxonomy" id="1121131"/>
    <lineage>
        <taxon>Bacteria</taxon>
        <taxon>Bacillati</taxon>
        <taxon>Bacillota</taxon>
        <taxon>Clostridia</taxon>
        <taxon>Lachnospirales</taxon>
        <taxon>Lachnospiraceae</taxon>
        <taxon>Butyrivibrio</taxon>
    </lineage>
</organism>
<accession>A0A1M5XYV3</accession>
<dbReference type="Pfam" id="PF05016">
    <property type="entry name" value="ParE_toxin"/>
    <property type="match status" value="1"/>
</dbReference>
<proteinExistence type="predicted"/>
<dbReference type="OrthoDB" id="3268478at2"/>
<protein>
    <submittedName>
        <fullName evidence="2">Toxin ParE1/3/4</fullName>
    </submittedName>
</protein>
<dbReference type="InterPro" id="IPR007712">
    <property type="entry name" value="RelE/ParE_toxin"/>
</dbReference>
<dbReference type="GeneID" id="89511493"/>
<keyword evidence="3" id="KW-1185">Reference proteome</keyword>
<dbReference type="Proteomes" id="UP000184278">
    <property type="component" value="Unassembled WGS sequence"/>
</dbReference>